<comment type="caution">
    <text evidence="1">The sequence shown here is derived from an EMBL/GenBank/DDBJ whole genome shotgun (WGS) entry which is preliminary data.</text>
</comment>
<dbReference type="EMBL" id="JBEUSY010000199">
    <property type="protein sequence ID" value="KAL1242460.1"/>
    <property type="molecule type" value="Genomic_DNA"/>
</dbReference>
<evidence type="ECO:0000313" key="2">
    <source>
        <dbReference type="Proteomes" id="UP001558632"/>
    </source>
</evidence>
<protein>
    <submittedName>
        <fullName evidence="1">Flavin-containing monooxygenase</fullName>
    </submittedName>
</protein>
<proteinExistence type="predicted"/>
<name>A0ABR3KQL1_TRISP</name>
<evidence type="ECO:0000313" key="1">
    <source>
        <dbReference type="EMBL" id="KAL1242460.1"/>
    </source>
</evidence>
<sequence length="96" mass="11485">MKNCITKQKSCKHDDPEPKEHLTYISTLLFIKLLTARRSCFKIHMRIHFKVMLHKLTDDGKKIAEIMKIFSKIVTFHDSQGDRLQRFLRNFNAFDF</sequence>
<dbReference type="Proteomes" id="UP001558632">
    <property type="component" value="Unassembled WGS sequence"/>
</dbReference>
<keyword evidence="1" id="KW-0503">Monooxygenase</keyword>
<keyword evidence="2" id="KW-1185">Reference proteome</keyword>
<reference evidence="1 2" key="1">
    <citation type="submission" date="2024-07" db="EMBL/GenBank/DDBJ databases">
        <title>Enhanced genomic and transcriptomic resources for Trichinella pseudospiralis and T. spiralis underpin the discovery of pronounced molecular differences between stages and species.</title>
        <authorList>
            <person name="Pasi K.K."/>
            <person name="La Rosa G."/>
            <person name="Gomez-Morales M.A."/>
            <person name="Tosini F."/>
            <person name="Sumanam S."/>
            <person name="Young N.D."/>
            <person name="Chang B.C."/>
            <person name="Robin G.B."/>
        </authorList>
    </citation>
    <scope>NUCLEOTIDE SEQUENCE [LARGE SCALE GENOMIC DNA]</scope>
    <source>
        <strain evidence="1">ISS534</strain>
    </source>
</reference>
<dbReference type="GO" id="GO:0004497">
    <property type="term" value="F:monooxygenase activity"/>
    <property type="evidence" value="ECO:0007669"/>
    <property type="project" value="UniProtKB-KW"/>
</dbReference>
<keyword evidence="1" id="KW-0560">Oxidoreductase</keyword>
<gene>
    <name evidence="1" type="ORF">TSPI_08594</name>
</gene>
<organism evidence="1 2">
    <name type="scientific">Trichinella spiralis</name>
    <name type="common">Trichina worm</name>
    <dbReference type="NCBI Taxonomy" id="6334"/>
    <lineage>
        <taxon>Eukaryota</taxon>
        <taxon>Metazoa</taxon>
        <taxon>Ecdysozoa</taxon>
        <taxon>Nematoda</taxon>
        <taxon>Enoplea</taxon>
        <taxon>Dorylaimia</taxon>
        <taxon>Trichinellida</taxon>
        <taxon>Trichinellidae</taxon>
        <taxon>Trichinella</taxon>
    </lineage>
</organism>
<accession>A0ABR3KQL1</accession>